<keyword evidence="4" id="KW-0167">Capsid protein</keyword>
<keyword evidence="3" id="KW-1140">T=1 icosahedral capsid protein</keyword>
<comment type="similarity">
    <text evidence="2">Belongs to the microviridae F protein family.</text>
</comment>
<evidence type="ECO:0000256" key="2">
    <source>
        <dbReference type="ARBA" id="ARBA00009963"/>
    </source>
</evidence>
<dbReference type="InterPro" id="IPR016184">
    <property type="entry name" value="Capsid/spike_ssDNA_virus"/>
</dbReference>
<name>A0A976N1E2_9VIRU</name>
<organism evidence="6">
    <name type="scientific">Sigmofec virus UA08Rod_5550</name>
    <dbReference type="NCBI Taxonomy" id="2929429"/>
    <lineage>
        <taxon>Viruses</taxon>
        <taxon>Monodnaviria</taxon>
        <taxon>Sangervirae</taxon>
        <taxon>Phixviricota</taxon>
        <taxon>Malgrandaviricetes</taxon>
        <taxon>Petitvirales</taxon>
        <taxon>Microviridae</taxon>
    </lineage>
</organism>
<comment type="subcellular location">
    <subcellularLocation>
        <location evidence="1">Virion</location>
    </subcellularLocation>
</comment>
<sequence>MESKFSRLSDVSQNVHFSQSLMGEVEKSRMVATPVHLTTFNAGDIVPIYCREILPGESISMKMDFVLRQTTLLTPTMGNMECDIFAFFVPNRIVNQSWKAVEGENYSGSWTANSVSLCPLVSNASPATIQIPVGSVADYYGFPTQKPIPSTVLKECHDLKFRGYVMIYNEHFRDQNYQPPIPMSTLNVYQDFLNVSGGNTVNLSPTSSNVDSPITLSASVAPSGSPGPGAVAHALYGSGRTISASSTVRGPQRAGRFFAVNPPLKANKLHDYFTTVLPSPQKSQSEVLSPVTGSISSRIPVTTGSVNSFGSMNAALQWYTTGGTPLTNNSSLGVAVSTGSYNETVATPISFTSSQTNVIPANLSTVPDAPIAGLTMSINDLRMAAAVQQFYEILARGGSRYREFVSSFFGIDVDDPFSDTPVCLGRIRRSLDLYQTAQTSSSESGNTPQGNLAAFGYTSSSGELFNSTFVEHGFLHILCVVRHKNVYSSYLSRDNFRLSALDFYTPPLANISEQPVYTREINPFVSDPDSIFGYQEAWAEYRYEPDQVSGLMRPMPTGSESLSLWNYADNFDDTITISNGNWLKSNSQEVLDRTLAVTSSLSPQIKGQFKFIVDKVLPMPTYSVSGLDII</sequence>
<evidence type="ECO:0000256" key="4">
    <source>
        <dbReference type="ARBA" id="ARBA00022561"/>
    </source>
</evidence>
<dbReference type="SUPFAM" id="SSF88645">
    <property type="entry name" value="ssDNA viruses"/>
    <property type="match status" value="1"/>
</dbReference>
<evidence type="ECO:0000313" key="6">
    <source>
        <dbReference type="EMBL" id="UPW41091.1"/>
    </source>
</evidence>
<dbReference type="Pfam" id="PF02305">
    <property type="entry name" value="Phage_F"/>
    <property type="match status" value="2"/>
</dbReference>
<evidence type="ECO:0000256" key="1">
    <source>
        <dbReference type="ARBA" id="ARBA00004328"/>
    </source>
</evidence>
<dbReference type="InterPro" id="IPR037002">
    <property type="entry name" value="Microviridae_protein_F_sf"/>
</dbReference>
<dbReference type="InterPro" id="IPR003514">
    <property type="entry name" value="Microviridae_protein_F"/>
</dbReference>
<dbReference type="EMBL" id="OM869542">
    <property type="protein sequence ID" value="UPW41091.1"/>
    <property type="molecule type" value="Genomic_DNA"/>
</dbReference>
<dbReference type="GO" id="GO:0039615">
    <property type="term" value="C:T=1 icosahedral viral capsid"/>
    <property type="evidence" value="ECO:0007669"/>
    <property type="project" value="UniProtKB-KW"/>
</dbReference>
<dbReference type="Gene3D" id="2.60.169.10">
    <property type="entry name" value="Microviridae F protein"/>
    <property type="match status" value="2"/>
</dbReference>
<keyword evidence="5" id="KW-0946">Virion</keyword>
<protein>
    <submittedName>
        <fullName evidence="6">Major capsid protein</fullName>
    </submittedName>
</protein>
<accession>A0A976N1E2</accession>
<proteinExistence type="inferred from homology"/>
<evidence type="ECO:0000256" key="5">
    <source>
        <dbReference type="ARBA" id="ARBA00022844"/>
    </source>
</evidence>
<reference evidence="6" key="1">
    <citation type="submission" date="2022-02" db="EMBL/GenBank/DDBJ databases">
        <title>Towards deciphering the DNA virus diversity associated with rodent species in the families Cricetidae and Heteromyidae.</title>
        <authorList>
            <person name="Lund M."/>
            <person name="Larsen B.B."/>
            <person name="Gryseels S."/>
            <person name="Kraberger S."/>
            <person name="Rowsey D.M."/>
            <person name="Steger L."/>
            <person name="Yule K.M."/>
            <person name="Upham N.S."/>
            <person name="Worobey M."/>
            <person name="Van Doorslaer K."/>
            <person name="Varsani A."/>
        </authorList>
    </citation>
    <scope>NUCLEOTIDE SEQUENCE</scope>
    <source>
        <strain evidence="6">UA08Rod_5550</strain>
    </source>
</reference>
<evidence type="ECO:0000256" key="3">
    <source>
        <dbReference type="ARBA" id="ARBA00022431"/>
    </source>
</evidence>
<dbReference type="GO" id="GO:0005198">
    <property type="term" value="F:structural molecule activity"/>
    <property type="evidence" value="ECO:0007669"/>
    <property type="project" value="InterPro"/>
</dbReference>